<dbReference type="AlphaFoldDB" id="A0A921DQ66"/>
<dbReference type="RefSeq" id="WP_304120260.1">
    <property type="nucleotide sequence ID" value="NZ_DYZA01000015.1"/>
</dbReference>
<reference evidence="1" key="1">
    <citation type="journal article" date="2021" name="PeerJ">
        <title>Extensive microbial diversity within the chicken gut microbiome revealed by metagenomics and culture.</title>
        <authorList>
            <person name="Gilroy R."/>
            <person name="Ravi A."/>
            <person name="Getino M."/>
            <person name="Pursley I."/>
            <person name="Horton D.L."/>
            <person name="Alikhan N.F."/>
            <person name="Baker D."/>
            <person name="Gharbi K."/>
            <person name="Hall N."/>
            <person name="Watson M."/>
            <person name="Adriaenssens E.M."/>
            <person name="Foster-Nyarko E."/>
            <person name="Jarju S."/>
            <person name="Secka A."/>
            <person name="Antonio M."/>
            <person name="Oren A."/>
            <person name="Chaudhuri R.R."/>
            <person name="La Ragione R."/>
            <person name="Hildebrand F."/>
            <person name="Pallen M.J."/>
        </authorList>
    </citation>
    <scope>NUCLEOTIDE SEQUENCE</scope>
    <source>
        <strain evidence="1">ChiGjej2B2-19336</strain>
    </source>
</reference>
<comment type="caution">
    <text evidence="1">The sequence shown here is derived from an EMBL/GenBank/DDBJ whole genome shotgun (WGS) entry which is preliminary data.</text>
</comment>
<evidence type="ECO:0000313" key="2">
    <source>
        <dbReference type="Proteomes" id="UP000698963"/>
    </source>
</evidence>
<sequence length="292" mass="32325">MQHLESMGDKWFVLGVSSDDVPGVISTTLELGGSRPAWGKKDENVERILMAWPSESLLRTSVLMAGKPEGKLSVAAVTPFMEGFANSLTIKDTYAWKGGYAGEILAQPEGFPPLWFYDPLFFRDTEGDVKEKTCTFLLSGLCFGIRRALLDELTVTEGPAYEKHALEWMKANPTKTRLDVPPLKIPLKGKTIVDLGEHLSEYQCHASIFDVDSFMFGPEKAQIKVYRFGIGFGNPEKPVYAIIYASEKVCHRGYVPQEGDDVDMIFWLQGRVDDTAGGVASPEESTEQEGNA</sequence>
<accession>A0A921DQ66</accession>
<gene>
    <name evidence="1" type="ORF">K8W16_00635</name>
</gene>
<reference evidence="1" key="2">
    <citation type="submission" date="2021-09" db="EMBL/GenBank/DDBJ databases">
        <authorList>
            <person name="Gilroy R."/>
        </authorList>
    </citation>
    <scope>NUCLEOTIDE SEQUENCE</scope>
    <source>
        <strain evidence="1">ChiGjej2B2-19336</strain>
    </source>
</reference>
<organism evidence="1 2">
    <name type="scientific">Mailhella massiliensis</name>
    <dbReference type="NCBI Taxonomy" id="1903261"/>
    <lineage>
        <taxon>Bacteria</taxon>
        <taxon>Pseudomonadati</taxon>
        <taxon>Thermodesulfobacteriota</taxon>
        <taxon>Desulfovibrionia</taxon>
        <taxon>Desulfovibrionales</taxon>
        <taxon>Desulfovibrionaceae</taxon>
        <taxon>Mailhella</taxon>
    </lineage>
</organism>
<proteinExistence type="predicted"/>
<evidence type="ECO:0000313" key="1">
    <source>
        <dbReference type="EMBL" id="HJD96140.1"/>
    </source>
</evidence>
<name>A0A921DQ66_9BACT</name>
<dbReference type="Proteomes" id="UP000698963">
    <property type="component" value="Unassembled WGS sequence"/>
</dbReference>
<protein>
    <submittedName>
        <fullName evidence="1">Uncharacterized protein</fullName>
    </submittedName>
</protein>
<dbReference type="EMBL" id="DYZA01000015">
    <property type="protein sequence ID" value="HJD96140.1"/>
    <property type="molecule type" value="Genomic_DNA"/>
</dbReference>